<dbReference type="CDD" id="cd00063">
    <property type="entry name" value="FN3"/>
    <property type="match status" value="1"/>
</dbReference>
<dbReference type="SUPFAM" id="SSF49265">
    <property type="entry name" value="Fibronectin type III"/>
    <property type="match status" value="1"/>
</dbReference>
<dbReference type="Gene3D" id="2.60.40.10">
    <property type="entry name" value="Immunoglobulins"/>
    <property type="match status" value="1"/>
</dbReference>
<organism evidence="3 4">
    <name type="scientific">Diatrype stigma</name>
    <dbReference type="NCBI Taxonomy" id="117547"/>
    <lineage>
        <taxon>Eukaryota</taxon>
        <taxon>Fungi</taxon>
        <taxon>Dikarya</taxon>
        <taxon>Ascomycota</taxon>
        <taxon>Pezizomycotina</taxon>
        <taxon>Sordariomycetes</taxon>
        <taxon>Xylariomycetidae</taxon>
        <taxon>Xylariales</taxon>
        <taxon>Diatrypaceae</taxon>
        <taxon>Diatrype</taxon>
    </lineage>
</organism>
<feature type="region of interest" description="Disordered" evidence="1">
    <location>
        <begin position="410"/>
        <end position="448"/>
    </location>
</feature>
<dbReference type="PANTHER" id="PTHR31594">
    <property type="entry name" value="AIG1-TYPE G DOMAIN-CONTAINING PROTEIN"/>
    <property type="match status" value="1"/>
</dbReference>
<dbReference type="InterPro" id="IPR013783">
    <property type="entry name" value="Ig-like_fold"/>
</dbReference>
<dbReference type="SUPFAM" id="SSF52540">
    <property type="entry name" value="P-loop containing nucleoside triphosphate hydrolases"/>
    <property type="match status" value="1"/>
</dbReference>
<name>A0AAN9YG03_9PEZI</name>
<dbReference type="PROSITE" id="PS50853">
    <property type="entry name" value="FN3"/>
    <property type="match status" value="1"/>
</dbReference>
<evidence type="ECO:0000256" key="1">
    <source>
        <dbReference type="SAM" id="MobiDB-lite"/>
    </source>
</evidence>
<proteinExistence type="predicted"/>
<keyword evidence="4" id="KW-1185">Reference proteome</keyword>
<protein>
    <recommendedName>
        <fullName evidence="2">Fibronectin type-III domain-containing protein</fullName>
    </recommendedName>
</protein>
<feature type="region of interest" description="Disordered" evidence="1">
    <location>
        <begin position="650"/>
        <end position="669"/>
    </location>
</feature>
<comment type="caution">
    <text evidence="3">The sequence shown here is derived from an EMBL/GenBank/DDBJ whole genome shotgun (WGS) entry which is preliminary data.</text>
</comment>
<accession>A0AAN9YG03</accession>
<evidence type="ECO:0000313" key="3">
    <source>
        <dbReference type="EMBL" id="KAK7743328.1"/>
    </source>
</evidence>
<feature type="domain" description="Fibronectin type-III" evidence="2">
    <location>
        <begin position="523"/>
        <end position="631"/>
    </location>
</feature>
<reference evidence="3 4" key="1">
    <citation type="submission" date="2024-02" db="EMBL/GenBank/DDBJ databases">
        <title>De novo assembly and annotation of 12 fungi associated with fruit tree decline syndrome in Ontario, Canada.</title>
        <authorList>
            <person name="Sulman M."/>
            <person name="Ellouze W."/>
            <person name="Ilyukhin E."/>
        </authorList>
    </citation>
    <scope>NUCLEOTIDE SEQUENCE [LARGE SCALE GENOMIC DNA]</scope>
    <source>
        <strain evidence="3 4">M11/M66-122</strain>
    </source>
</reference>
<evidence type="ECO:0000259" key="2">
    <source>
        <dbReference type="PROSITE" id="PS50853"/>
    </source>
</evidence>
<feature type="compositionally biased region" description="Acidic residues" evidence="1">
    <location>
        <begin position="420"/>
        <end position="448"/>
    </location>
</feature>
<dbReference type="Proteomes" id="UP001320420">
    <property type="component" value="Unassembled WGS sequence"/>
</dbReference>
<dbReference type="InterPro" id="IPR052090">
    <property type="entry name" value="Cytolytic_pore-forming_toxin"/>
</dbReference>
<dbReference type="Gene3D" id="3.40.50.300">
    <property type="entry name" value="P-loop containing nucleotide triphosphate hydrolases"/>
    <property type="match status" value="1"/>
</dbReference>
<dbReference type="EMBL" id="JAKJXP020000139">
    <property type="protein sequence ID" value="KAK7743328.1"/>
    <property type="molecule type" value="Genomic_DNA"/>
</dbReference>
<dbReference type="InterPro" id="IPR027417">
    <property type="entry name" value="P-loop_NTPase"/>
</dbReference>
<evidence type="ECO:0000313" key="4">
    <source>
        <dbReference type="Proteomes" id="UP001320420"/>
    </source>
</evidence>
<gene>
    <name evidence="3" type="ORF">SLS62_010651</name>
</gene>
<sequence length="1281" mass="141328">MSYEVITQPALGQDVQLGMLYDARTMQFFAGVSLWDNTVVNEHQELKADKLQNSHYSLSYSLQEARNNNALNIEGSLGLDLKLFSATGAAKYLNDNKSTMHEARVDVACTIVRHTRRIPQETLAHMKYQNHLDNPRYTHFVAEVVEGGSAALTFARSCSSSEEVEKLTGGMKVTIVKIPISGNANIELSEEERRFFEDVRISYSGAIAESVVNLEDALRVAREMPTKLAKQLNTLSYKLLPLSVLDNKANRLIRSLDANLIAETAEALKSGVEVTLGLKELREQEVFKKQFPGIHAQILSFCRAFSTAETEFTKAARQLLPELRDGNTDENEKVNELRDVIVLLESRASIAREYIDAKKTESSVLRTTVAALLAHGFEDHLGGYTSRSMIDGKGPRLLLSFGGSSIGKRKHPLQTALEEGSPEPEDDVDERTEGEERVDEDEGNDEEEWFENQNTVAAVRLGCNQLLQQRSLAIPNVPVIFGLASINKAYRPGKRTKSSTSVGDLILDDKGKLSIVTGKLAKEPTAPKLEVDNQTITVTWLQERAKPEQSVIPTTGFIIKYRRQPNADKDGAFPRAPEDEPFTEVLCGASETSWVLDSLSDDCDYAVAVSVQTNVGASEWSPTVVDRTAKLPSVASEMLDFFDRNKGRLPKVPTGPKAKPGDVPNVKPWDLYNPKSGKKSLFLGTTEVARRFITNGRFEGEIALRIVDVAPEFRPDIKASEVGDHDKTIVAVFTGASGHGKSTEINAFISYLLGGDLEDPARVLVIDDRGAKQYDSVTQIVTCFRIKPLTPIFEGKTLLIVDTPGFGDSRGIERDAFVTAAMSEFFKTVNHVNAVIFTLRANEARTTFLSPVSTYVFSLFAKDVRGCLRTAYTFGDAGAPLARGALQELKWPVENGEISVNNSAFNLELDGSQNDAIVRESWIYSVRGQFSIMHMLLRAAPVSTRDSSEVTRNRMMLERRCEIAEKNILHTANEAQTLIAKLNALAEAVGKAPGQRVKIENDVSVEKPVQDGNATTLCLDCNFTCHEVCAYGDDGDKINCQAMVGGHCTVCKKKCKWDRHRNAQYIIVTEKQRQWVVPEDLIKTWNKANNSLEGALLGAMDTYLELQESLRSEIIRLAELSEKLTKSALLHDPSGLINYLETLYKTAKAQGASAEHLAQLATAIKTLILVRELKGKGTKVTRDSNILLDVIGTVRKEMGRRMKLSALERADEEEKPCSLYNGLREKLPAEVRKKAPAALRGESLFSRGDRYPGNLKAVIGLIRLVLKDGGVIAALASEGGK</sequence>
<dbReference type="InterPro" id="IPR036116">
    <property type="entry name" value="FN3_sf"/>
</dbReference>
<dbReference type="PANTHER" id="PTHR31594:SF14">
    <property type="entry name" value="FIBRONECTIN TYPE-III DOMAIN-CONTAINING PROTEIN"/>
    <property type="match status" value="1"/>
</dbReference>
<dbReference type="InterPro" id="IPR003961">
    <property type="entry name" value="FN3_dom"/>
</dbReference>